<gene>
    <name evidence="5" type="ORF">GCM10009775_09800</name>
</gene>
<name>A0ABN2PDW6_9MICO</name>
<dbReference type="SUPFAM" id="SSF53822">
    <property type="entry name" value="Periplasmic binding protein-like I"/>
    <property type="match status" value="1"/>
</dbReference>
<dbReference type="Pfam" id="PF00356">
    <property type="entry name" value="LacI"/>
    <property type="match status" value="1"/>
</dbReference>
<dbReference type="InterPro" id="IPR046335">
    <property type="entry name" value="LacI/GalR-like_sensor"/>
</dbReference>
<reference evidence="5 6" key="1">
    <citation type="journal article" date="2019" name="Int. J. Syst. Evol. Microbiol.">
        <title>The Global Catalogue of Microorganisms (GCM) 10K type strain sequencing project: providing services to taxonomists for standard genome sequencing and annotation.</title>
        <authorList>
            <consortium name="The Broad Institute Genomics Platform"/>
            <consortium name="The Broad Institute Genome Sequencing Center for Infectious Disease"/>
            <person name="Wu L."/>
            <person name="Ma J."/>
        </authorList>
    </citation>
    <scope>NUCLEOTIDE SEQUENCE [LARGE SCALE GENOMIC DNA]</scope>
    <source>
        <strain evidence="5 6">JCM 14900</strain>
    </source>
</reference>
<accession>A0ABN2PDW6</accession>
<sequence>MSDSPHSTDGDTSRATLARVAEQAAVSMSTVSKVLNGRPGVAAETRARVETLLSEVGYTRRGAVVPGAPLIEIVFSELDNEWAMELIRGAGATAKLNGMGLIVTQSGTRHAPDPEWIDEVISRQPFGIILVMSDLPPANKDRLRRLQIPFVLVDPSGNPAPDVPSVAAANWDGGLQATNHLIALGHRRIGVIAGPHDVMCARARVSGYRAALESAGLPVDDDLVQPGDFHIEGGLVGGTALLESRDRPTAVFATNDLQAIGVYQAARALNLRVPEDVSIVGFDDLQFSNFSSPPLTTVHNPLYEMAREAARILLDIRAGSPVGTGRRELGTSLVVRESSVGPA</sequence>
<dbReference type="CDD" id="cd01392">
    <property type="entry name" value="HTH_LacI"/>
    <property type="match status" value="1"/>
</dbReference>
<dbReference type="GO" id="GO:0003677">
    <property type="term" value="F:DNA binding"/>
    <property type="evidence" value="ECO:0007669"/>
    <property type="project" value="UniProtKB-KW"/>
</dbReference>
<dbReference type="PANTHER" id="PTHR30146">
    <property type="entry name" value="LACI-RELATED TRANSCRIPTIONAL REPRESSOR"/>
    <property type="match status" value="1"/>
</dbReference>
<evidence type="ECO:0000256" key="3">
    <source>
        <dbReference type="ARBA" id="ARBA00023163"/>
    </source>
</evidence>
<dbReference type="InterPro" id="IPR000843">
    <property type="entry name" value="HTH_LacI"/>
</dbReference>
<dbReference type="InterPro" id="IPR010982">
    <property type="entry name" value="Lambda_DNA-bd_dom_sf"/>
</dbReference>
<dbReference type="PANTHER" id="PTHR30146:SF153">
    <property type="entry name" value="LACTOSE OPERON REPRESSOR"/>
    <property type="match status" value="1"/>
</dbReference>
<keyword evidence="2 5" id="KW-0238">DNA-binding</keyword>
<dbReference type="SUPFAM" id="SSF47413">
    <property type="entry name" value="lambda repressor-like DNA-binding domains"/>
    <property type="match status" value="1"/>
</dbReference>
<dbReference type="Gene3D" id="3.40.50.2300">
    <property type="match status" value="2"/>
</dbReference>
<dbReference type="Proteomes" id="UP001501343">
    <property type="component" value="Unassembled WGS sequence"/>
</dbReference>
<evidence type="ECO:0000259" key="4">
    <source>
        <dbReference type="PROSITE" id="PS50932"/>
    </source>
</evidence>
<keyword evidence="3" id="KW-0804">Transcription</keyword>
<evidence type="ECO:0000256" key="1">
    <source>
        <dbReference type="ARBA" id="ARBA00023015"/>
    </source>
</evidence>
<dbReference type="Pfam" id="PF13377">
    <property type="entry name" value="Peripla_BP_3"/>
    <property type="match status" value="1"/>
</dbReference>
<dbReference type="CDD" id="cd06296">
    <property type="entry name" value="PBP1_CatR-like"/>
    <property type="match status" value="1"/>
</dbReference>
<organism evidence="5 6">
    <name type="scientific">Microbacterium aoyamense</name>
    <dbReference type="NCBI Taxonomy" id="344166"/>
    <lineage>
        <taxon>Bacteria</taxon>
        <taxon>Bacillati</taxon>
        <taxon>Actinomycetota</taxon>
        <taxon>Actinomycetes</taxon>
        <taxon>Micrococcales</taxon>
        <taxon>Microbacteriaceae</taxon>
        <taxon>Microbacterium</taxon>
    </lineage>
</organism>
<comment type="caution">
    <text evidence="5">The sequence shown here is derived from an EMBL/GenBank/DDBJ whole genome shotgun (WGS) entry which is preliminary data.</text>
</comment>
<dbReference type="EMBL" id="BAAAOF010000002">
    <property type="protein sequence ID" value="GAA1919278.1"/>
    <property type="molecule type" value="Genomic_DNA"/>
</dbReference>
<evidence type="ECO:0000256" key="2">
    <source>
        <dbReference type="ARBA" id="ARBA00023125"/>
    </source>
</evidence>
<dbReference type="InterPro" id="IPR028082">
    <property type="entry name" value="Peripla_BP_I"/>
</dbReference>
<protein>
    <submittedName>
        <fullName evidence="5">LacI family DNA-binding transcriptional regulator</fullName>
    </submittedName>
</protein>
<keyword evidence="1" id="KW-0805">Transcription regulation</keyword>
<proteinExistence type="predicted"/>
<evidence type="ECO:0000313" key="5">
    <source>
        <dbReference type="EMBL" id="GAA1919278.1"/>
    </source>
</evidence>
<evidence type="ECO:0000313" key="6">
    <source>
        <dbReference type="Proteomes" id="UP001501343"/>
    </source>
</evidence>
<dbReference type="Gene3D" id="1.10.260.40">
    <property type="entry name" value="lambda repressor-like DNA-binding domains"/>
    <property type="match status" value="1"/>
</dbReference>
<keyword evidence="6" id="KW-1185">Reference proteome</keyword>
<dbReference type="PROSITE" id="PS50932">
    <property type="entry name" value="HTH_LACI_2"/>
    <property type="match status" value="1"/>
</dbReference>
<feature type="domain" description="HTH lacI-type" evidence="4">
    <location>
        <begin position="15"/>
        <end position="65"/>
    </location>
</feature>
<dbReference type="RefSeq" id="WP_248146013.1">
    <property type="nucleotide sequence ID" value="NZ_BAAAOF010000002.1"/>
</dbReference>
<dbReference type="SMART" id="SM00354">
    <property type="entry name" value="HTH_LACI"/>
    <property type="match status" value="1"/>
</dbReference>